<evidence type="ECO:0000313" key="8">
    <source>
        <dbReference type="EMBL" id="AJP49453.1"/>
    </source>
</evidence>
<keyword evidence="9" id="KW-1185">Reference proteome</keyword>
<evidence type="ECO:0000256" key="1">
    <source>
        <dbReference type="ARBA" id="ARBA00004651"/>
    </source>
</evidence>
<feature type="transmembrane region" description="Helical" evidence="7">
    <location>
        <begin position="184"/>
        <end position="201"/>
    </location>
</feature>
<evidence type="ECO:0000256" key="3">
    <source>
        <dbReference type="ARBA" id="ARBA00022475"/>
    </source>
</evidence>
<dbReference type="Pfam" id="PF01914">
    <property type="entry name" value="MarC"/>
    <property type="match status" value="1"/>
</dbReference>
<dbReference type="GO" id="GO:0005886">
    <property type="term" value="C:plasma membrane"/>
    <property type="evidence" value="ECO:0007669"/>
    <property type="project" value="UniProtKB-SubCell"/>
</dbReference>
<dbReference type="HOGENOM" id="CLU_079909_0_0_4"/>
<comment type="similarity">
    <text evidence="2 7">Belongs to the UPF0056 (MarC) family.</text>
</comment>
<comment type="subcellular location">
    <subcellularLocation>
        <location evidence="1 7">Cell membrane</location>
        <topology evidence="1 7">Multi-pass membrane protein</topology>
    </subcellularLocation>
</comment>
<evidence type="ECO:0000256" key="4">
    <source>
        <dbReference type="ARBA" id="ARBA00022692"/>
    </source>
</evidence>
<dbReference type="AlphaFoldDB" id="A0A0C5JC74"/>
<feature type="transmembrane region" description="Helical" evidence="7">
    <location>
        <begin position="42"/>
        <end position="61"/>
    </location>
</feature>
<feature type="transmembrane region" description="Helical" evidence="7">
    <location>
        <begin position="142"/>
        <end position="163"/>
    </location>
</feature>
<dbReference type="KEGG" id="rbu:PG1C_05975"/>
<dbReference type="PANTHER" id="PTHR33508:SF1">
    <property type="entry name" value="UPF0056 MEMBRANE PROTEIN YHCE"/>
    <property type="match status" value="1"/>
</dbReference>
<feature type="transmembrane region" description="Helical" evidence="7">
    <location>
        <begin position="73"/>
        <end position="93"/>
    </location>
</feature>
<dbReference type="NCBIfam" id="TIGR00427">
    <property type="entry name" value="NAAT family transporter"/>
    <property type="match status" value="1"/>
</dbReference>
<feature type="transmembrane region" description="Helical" evidence="7">
    <location>
        <begin position="12"/>
        <end position="30"/>
    </location>
</feature>
<proteinExistence type="inferred from homology"/>
<dbReference type="EMBL" id="CP010554">
    <property type="protein sequence ID" value="AJP49453.1"/>
    <property type="molecule type" value="Genomic_DNA"/>
</dbReference>
<evidence type="ECO:0000256" key="7">
    <source>
        <dbReference type="RuleBase" id="RU362048"/>
    </source>
</evidence>
<gene>
    <name evidence="8" type="ORF">PG1C_05975</name>
</gene>
<organism evidence="8 9">
    <name type="scientific">Rugosibacter aromaticivorans</name>
    <dbReference type="NCBI Taxonomy" id="1565605"/>
    <lineage>
        <taxon>Bacteria</taxon>
        <taxon>Pseudomonadati</taxon>
        <taxon>Pseudomonadota</taxon>
        <taxon>Betaproteobacteria</taxon>
        <taxon>Nitrosomonadales</taxon>
        <taxon>Sterolibacteriaceae</taxon>
        <taxon>Rugosibacter</taxon>
    </lineage>
</organism>
<feature type="transmembrane region" description="Helical" evidence="7">
    <location>
        <begin position="114"/>
        <end position="136"/>
    </location>
</feature>
<evidence type="ECO:0000313" key="9">
    <source>
        <dbReference type="Proteomes" id="UP000061603"/>
    </source>
</evidence>
<accession>A0A0C5JC74</accession>
<dbReference type="Proteomes" id="UP000061603">
    <property type="component" value="Chromosome"/>
</dbReference>
<evidence type="ECO:0000256" key="6">
    <source>
        <dbReference type="ARBA" id="ARBA00023136"/>
    </source>
</evidence>
<evidence type="ECO:0000256" key="2">
    <source>
        <dbReference type="ARBA" id="ARBA00009784"/>
    </source>
</evidence>
<keyword evidence="6 7" id="KW-0472">Membrane</keyword>
<sequence length="211" mass="21904">MANWTEYSRFLLSLLAVLDPFMAIPIFLSICASRSDADRRRFAKVTSLTVFGVLIGAALTGEAVLRAMGTSLASFRIGGGLVLLLMAFAMLQAKPGDVRQTAEEADALDGTETLGVVPLAVPLLAGPGAISTVMIAVQQGGLFHDALVIAIIGTVCIVVWLMLRMAAPVGRLMGTAGLNVANRLLGLLLAAIAVESMAIGIKELFPVLAGG</sequence>
<reference evidence="8 9" key="1">
    <citation type="journal article" date="2015" name="Genome Announc.">
        <title>Complete Genome Sequence of a Novel Bacterium within the Family Rhodocyclaceae That Degrades Polycyclic Aromatic Hydrocarbons.</title>
        <authorList>
            <person name="Singleton D.R."/>
            <person name="Dickey A.N."/>
            <person name="Scholl E.H."/>
            <person name="Wright F.A."/>
            <person name="Aitken M.D."/>
        </authorList>
    </citation>
    <scope>NUCLEOTIDE SEQUENCE [LARGE SCALE GENOMIC DNA]</scope>
    <source>
        <strain evidence="9">PG1-Ca6</strain>
    </source>
</reference>
<name>A0A0C5JC74_9PROT</name>
<dbReference type="PANTHER" id="PTHR33508">
    <property type="entry name" value="UPF0056 MEMBRANE PROTEIN YHCE"/>
    <property type="match status" value="1"/>
</dbReference>
<dbReference type="InterPro" id="IPR002771">
    <property type="entry name" value="Multi_antbiot-R_MarC"/>
</dbReference>
<protein>
    <recommendedName>
        <fullName evidence="7">UPF0056 membrane protein</fullName>
    </recommendedName>
</protein>
<keyword evidence="4 7" id="KW-0812">Transmembrane</keyword>
<keyword evidence="3" id="KW-1003">Cell membrane</keyword>
<evidence type="ECO:0000256" key="5">
    <source>
        <dbReference type="ARBA" id="ARBA00022989"/>
    </source>
</evidence>
<keyword evidence="5 7" id="KW-1133">Transmembrane helix</keyword>